<gene>
    <name evidence="1" type="ORF">J0656_17225</name>
</gene>
<dbReference type="RefSeq" id="WP_207036172.1">
    <property type="nucleotide sequence ID" value="NZ_JAFLNL010000012.1"/>
</dbReference>
<keyword evidence="2" id="KW-1185">Reference proteome</keyword>
<reference evidence="1 2" key="1">
    <citation type="submission" date="2021-03" db="EMBL/GenBank/DDBJ databases">
        <title>Muricauda lutimaris sp. nov. and Muricauda ruestringensis sp. nov, two marine members of the Flavobacteriaceae isolated from deep sea sediments of Western Pacific.</title>
        <authorList>
            <person name="Zhao S."/>
            <person name="Liu R."/>
        </authorList>
    </citation>
    <scope>NUCLEOTIDE SEQUENCE [LARGE SCALE GENOMIC DNA]</scope>
    <source>
        <strain evidence="1 2">BC31-1-A7</strain>
    </source>
</reference>
<comment type="caution">
    <text evidence="1">The sequence shown here is derived from an EMBL/GenBank/DDBJ whole genome shotgun (WGS) entry which is preliminary data.</text>
</comment>
<dbReference type="Proteomes" id="UP000664044">
    <property type="component" value="Unassembled WGS sequence"/>
</dbReference>
<sequence length="86" mass="9577">MLTMLPHNSKDYANRRTDFCCLINGKPFFPAKFGNGRPRAFYQYVDGAYTLGISATRKANDPSKSINMGALDIEGLQTGTYTLESF</sequence>
<dbReference type="EMBL" id="JAFLNL010000012">
    <property type="protein sequence ID" value="MBO0355763.1"/>
    <property type="molecule type" value="Genomic_DNA"/>
</dbReference>
<organism evidence="1 2">
    <name type="scientific">Flagellimonas aurea</name>
    <dbReference type="NCBI Taxonomy" id="2915619"/>
    <lineage>
        <taxon>Bacteria</taxon>
        <taxon>Pseudomonadati</taxon>
        <taxon>Bacteroidota</taxon>
        <taxon>Flavobacteriia</taxon>
        <taxon>Flavobacteriales</taxon>
        <taxon>Flavobacteriaceae</taxon>
        <taxon>Flagellimonas</taxon>
    </lineage>
</organism>
<proteinExistence type="predicted"/>
<evidence type="ECO:0000313" key="1">
    <source>
        <dbReference type="EMBL" id="MBO0355763.1"/>
    </source>
</evidence>
<name>A0ABS3GA30_9FLAO</name>
<protein>
    <submittedName>
        <fullName evidence="1">Uncharacterized protein</fullName>
    </submittedName>
</protein>
<evidence type="ECO:0000313" key="2">
    <source>
        <dbReference type="Proteomes" id="UP000664044"/>
    </source>
</evidence>
<accession>A0ABS3GA30</accession>